<name>A0ABT2MT93_9CYAN</name>
<gene>
    <name evidence="1" type="ORF">NG799_16790</name>
</gene>
<evidence type="ECO:0000313" key="1">
    <source>
        <dbReference type="EMBL" id="MCT7967970.1"/>
    </source>
</evidence>
<comment type="caution">
    <text evidence="1">The sequence shown here is derived from an EMBL/GenBank/DDBJ whole genome shotgun (WGS) entry which is preliminary data.</text>
</comment>
<proteinExistence type="predicted"/>
<sequence length="73" mass="7676">MVKETSEVGLSGLQSSPVEWVENGSPGLWIVPENAMGRGMMAGDLGKRPHPFQIAPSSLSVGGIYQGLTPPQL</sequence>
<accession>A0ABT2MT93</accession>
<protein>
    <submittedName>
        <fullName evidence="1">Uncharacterized protein</fullName>
    </submittedName>
</protein>
<evidence type="ECO:0000313" key="2">
    <source>
        <dbReference type="Proteomes" id="UP001525890"/>
    </source>
</evidence>
<dbReference type="RefSeq" id="WP_368007519.1">
    <property type="nucleotide sequence ID" value="NZ_JAMXFF010000025.1"/>
</dbReference>
<keyword evidence="2" id="KW-1185">Reference proteome</keyword>
<reference evidence="1 2" key="1">
    <citation type="journal article" date="2022" name="Front. Microbiol.">
        <title>High genomic differentiation and limited gene flow indicate recent cryptic speciation within the genus Laspinema (cyanobacteria).</title>
        <authorList>
            <person name="Stanojkovic A."/>
            <person name="Skoupy S."/>
            <person name="Skaloud P."/>
            <person name="Dvorak P."/>
        </authorList>
    </citation>
    <scope>NUCLEOTIDE SEQUENCE [LARGE SCALE GENOMIC DNA]</scope>
    <source>
        <strain evidence="1 2">D2a</strain>
    </source>
</reference>
<organism evidence="1 2">
    <name type="scientific">Laspinema palackyanum D2a</name>
    <dbReference type="NCBI Taxonomy" id="2953684"/>
    <lineage>
        <taxon>Bacteria</taxon>
        <taxon>Bacillati</taxon>
        <taxon>Cyanobacteriota</taxon>
        <taxon>Cyanophyceae</taxon>
        <taxon>Oscillatoriophycideae</taxon>
        <taxon>Oscillatoriales</taxon>
        <taxon>Laspinemataceae</taxon>
        <taxon>Laspinema</taxon>
        <taxon>Laspinema palackyanum</taxon>
    </lineage>
</organism>
<dbReference type="EMBL" id="JAMXFF010000025">
    <property type="protein sequence ID" value="MCT7967970.1"/>
    <property type="molecule type" value="Genomic_DNA"/>
</dbReference>
<dbReference type="Proteomes" id="UP001525890">
    <property type="component" value="Unassembled WGS sequence"/>
</dbReference>